<evidence type="ECO:0000256" key="1">
    <source>
        <dbReference type="ARBA" id="ARBA00022443"/>
    </source>
</evidence>
<protein>
    <recommendedName>
        <fullName evidence="4">SH3 domain-containing protein</fullName>
    </recommendedName>
</protein>
<dbReference type="SMART" id="SM00326">
    <property type="entry name" value="SH3"/>
    <property type="match status" value="1"/>
</dbReference>
<evidence type="ECO:0000313" key="6">
    <source>
        <dbReference type="Proteomes" id="UP000078046"/>
    </source>
</evidence>
<feature type="repeat" description="WD" evidence="3">
    <location>
        <begin position="170"/>
        <end position="198"/>
    </location>
</feature>
<dbReference type="GO" id="GO:0044458">
    <property type="term" value="P:motile cilium assembly"/>
    <property type="evidence" value="ECO:0007669"/>
    <property type="project" value="TreeGrafter"/>
</dbReference>
<proteinExistence type="predicted"/>
<dbReference type="PRINTS" id="PR00452">
    <property type="entry name" value="SH3DOMAIN"/>
</dbReference>
<evidence type="ECO:0000259" key="4">
    <source>
        <dbReference type="PROSITE" id="PS50002"/>
    </source>
</evidence>
<dbReference type="InterPro" id="IPR001680">
    <property type="entry name" value="WD40_rpt"/>
</dbReference>
<feature type="repeat" description="WD" evidence="3">
    <location>
        <begin position="67"/>
        <end position="98"/>
    </location>
</feature>
<feature type="repeat" description="WD" evidence="3">
    <location>
        <begin position="19"/>
        <end position="52"/>
    </location>
</feature>
<dbReference type="EMBL" id="LWCA01000451">
    <property type="protein sequence ID" value="OAF68404.1"/>
    <property type="molecule type" value="Genomic_DNA"/>
</dbReference>
<dbReference type="PROSITE" id="PS50002">
    <property type="entry name" value="SH3"/>
    <property type="match status" value="1"/>
</dbReference>
<evidence type="ECO:0000313" key="5">
    <source>
        <dbReference type="EMBL" id="OAF68404.1"/>
    </source>
</evidence>
<dbReference type="Pfam" id="PF00400">
    <property type="entry name" value="WD40"/>
    <property type="match status" value="3"/>
</dbReference>
<dbReference type="Gene3D" id="2.30.30.40">
    <property type="entry name" value="SH3 Domains"/>
    <property type="match status" value="1"/>
</dbReference>
<keyword evidence="3" id="KW-0853">WD repeat</keyword>
<dbReference type="SMART" id="SM00320">
    <property type="entry name" value="WD40"/>
    <property type="match status" value="4"/>
</dbReference>
<dbReference type="AlphaFoldDB" id="A0A177B4R9"/>
<organism evidence="5 6">
    <name type="scientific">Intoshia linei</name>
    <dbReference type="NCBI Taxonomy" id="1819745"/>
    <lineage>
        <taxon>Eukaryota</taxon>
        <taxon>Metazoa</taxon>
        <taxon>Spiralia</taxon>
        <taxon>Lophotrochozoa</taxon>
        <taxon>Mesozoa</taxon>
        <taxon>Orthonectida</taxon>
        <taxon>Rhopaluridae</taxon>
        <taxon>Intoshia</taxon>
    </lineage>
</organism>
<dbReference type="SUPFAM" id="SSF50044">
    <property type="entry name" value="SH3-domain"/>
    <property type="match status" value="1"/>
</dbReference>
<keyword evidence="1 2" id="KW-0728">SH3 domain</keyword>
<evidence type="ECO:0000256" key="2">
    <source>
        <dbReference type="PROSITE-ProRule" id="PRU00192"/>
    </source>
</evidence>
<dbReference type="PROSITE" id="PS50082">
    <property type="entry name" value="WD_REPEATS_2"/>
    <property type="match status" value="3"/>
</dbReference>
<feature type="domain" description="SH3" evidence="4">
    <location>
        <begin position="363"/>
        <end position="423"/>
    </location>
</feature>
<dbReference type="Gene3D" id="2.130.10.10">
    <property type="entry name" value="YVTN repeat-like/Quinoprotein amine dehydrogenase"/>
    <property type="match status" value="1"/>
</dbReference>
<comment type="caution">
    <text evidence="5">The sequence shown here is derived from an EMBL/GenBank/DDBJ whole genome shotgun (WGS) entry which is preliminary data.</text>
</comment>
<dbReference type="OrthoDB" id="2096344at2759"/>
<dbReference type="InterPro" id="IPR001452">
    <property type="entry name" value="SH3_domain"/>
</dbReference>
<dbReference type="SUPFAM" id="SSF50978">
    <property type="entry name" value="WD40 repeat-like"/>
    <property type="match status" value="1"/>
</dbReference>
<dbReference type="PANTHER" id="PTHR44499">
    <property type="entry name" value="JOUBERIN"/>
    <property type="match status" value="1"/>
</dbReference>
<sequence>MLNLEIWDISDVIVTQMCELPHSTYVYVAKFHPLEEKYVITCANDGAIRIWKTNIDIEGVAQLTQEIFQHKSNINSICFNEMERKMYSADSNGIINVWIFNKDVEFERTILIDEIENISINHIEITNNGRKMMIHCKDNILRLIDLRMNVISIRYFGSVTYSLRNRSCITPCGSFLFAGSQDGKYYVWDVASGDSLVIYNELDYSQGVTDVHFHPHDNIVAFCCHPSSQNIVLYKYVSGLAIENCVYDRVNQSVTNVPRLTYKPSDITNSPPEIKHEYIMSPEPGVLSPHAMCRLKIFDNEKNMSNINYAAQNIYKDSSIFRTLGKAGTLKPHNILSRNALVKLEVQEEKPIKTIIKNIGKTTKYKQAKVLHPYNASRSDEISLKNGDFVQVMYQDTPTWWLGENSNGYQGFFPSNYVSIIDER</sequence>
<dbReference type="InterPro" id="IPR036322">
    <property type="entry name" value="WD40_repeat_dom_sf"/>
</dbReference>
<reference evidence="5 6" key="1">
    <citation type="submission" date="2016-04" db="EMBL/GenBank/DDBJ databases">
        <title>The genome of Intoshia linei affirms orthonectids as highly simplified spiralians.</title>
        <authorList>
            <person name="Mikhailov K.V."/>
            <person name="Slusarev G.S."/>
            <person name="Nikitin M.A."/>
            <person name="Logacheva M.D."/>
            <person name="Penin A."/>
            <person name="Aleoshin V."/>
            <person name="Panchin Y.V."/>
        </authorList>
    </citation>
    <scope>NUCLEOTIDE SEQUENCE [LARGE SCALE GENOMIC DNA]</scope>
    <source>
        <strain evidence="5">Intl2013</strain>
        <tissue evidence="5">Whole animal</tissue>
    </source>
</reference>
<dbReference type="InterPro" id="IPR015943">
    <property type="entry name" value="WD40/YVTN_repeat-like_dom_sf"/>
</dbReference>
<dbReference type="GO" id="GO:0036064">
    <property type="term" value="C:ciliary basal body"/>
    <property type="evidence" value="ECO:0007669"/>
    <property type="project" value="TreeGrafter"/>
</dbReference>
<dbReference type="InterPro" id="IPR036028">
    <property type="entry name" value="SH3-like_dom_sf"/>
</dbReference>
<keyword evidence="6" id="KW-1185">Reference proteome</keyword>
<dbReference type="InterPro" id="IPR052803">
    <property type="entry name" value="Cilium-Associated_Jouberin"/>
</dbReference>
<dbReference type="Proteomes" id="UP000078046">
    <property type="component" value="Unassembled WGS sequence"/>
</dbReference>
<gene>
    <name evidence="5" type="ORF">A3Q56_03879</name>
</gene>
<dbReference type="Pfam" id="PF14604">
    <property type="entry name" value="SH3_9"/>
    <property type="match status" value="1"/>
</dbReference>
<evidence type="ECO:0000256" key="3">
    <source>
        <dbReference type="PROSITE-ProRule" id="PRU00221"/>
    </source>
</evidence>
<dbReference type="PANTHER" id="PTHR44499:SF1">
    <property type="entry name" value="JOUBERIN"/>
    <property type="match status" value="1"/>
</dbReference>
<accession>A0A177B4R9</accession>
<name>A0A177B4R9_9BILA</name>